<evidence type="ECO:0000313" key="3">
    <source>
        <dbReference type="WBParaSite" id="HPLM_0001797601-mRNA-1"/>
    </source>
</evidence>
<organism evidence="3">
    <name type="scientific">Haemonchus placei</name>
    <name type="common">Barber's pole worm</name>
    <dbReference type="NCBI Taxonomy" id="6290"/>
    <lineage>
        <taxon>Eukaryota</taxon>
        <taxon>Metazoa</taxon>
        <taxon>Ecdysozoa</taxon>
        <taxon>Nematoda</taxon>
        <taxon>Chromadorea</taxon>
        <taxon>Rhabditida</taxon>
        <taxon>Rhabditina</taxon>
        <taxon>Rhabditomorpha</taxon>
        <taxon>Strongyloidea</taxon>
        <taxon>Trichostrongylidae</taxon>
        <taxon>Haemonchus</taxon>
    </lineage>
</organism>
<protein>
    <submittedName>
        <fullName evidence="3">Phage integrase family protein</fullName>
    </submittedName>
</protein>
<accession>A0A0N4X105</accession>
<proteinExistence type="predicted"/>
<gene>
    <name evidence="1" type="ORF">HPLM_LOCUS17968</name>
</gene>
<dbReference type="OMA" id="NTEVYAW"/>
<dbReference type="EMBL" id="UZAF01020260">
    <property type="protein sequence ID" value="VDO68062.1"/>
    <property type="molecule type" value="Genomic_DNA"/>
</dbReference>
<evidence type="ECO:0000313" key="1">
    <source>
        <dbReference type="EMBL" id="VDO68062.1"/>
    </source>
</evidence>
<dbReference type="Proteomes" id="UP000268014">
    <property type="component" value="Unassembled WGS sequence"/>
</dbReference>
<reference evidence="3" key="1">
    <citation type="submission" date="2017-02" db="UniProtKB">
        <authorList>
            <consortium name="WormBaseParasite"/>
        </authorList>
    </citation>
    <scope>IDENTIFICATION</scope>
</reference>
<sequence length="151" mass="17086">MYLGRLISMDNGLRAEIMKRRRWMAMESIKEAAQLASDKKIRAELFDSRYTLVLPAFCYASDMWTENRTSELVLVSAQRAVERTMLKINLAMQRSLNLRSADIRSMTGIRNTEAGMLANTGSKPLKIVKNSGKRVFAAEDHQPTTSVQVSK</sequence>
<name>A0A0N4X105_HAEPC</name>
<reference evidence="1 2" key="2">
    <citation type="submission" date="2018-11" db="EMBL/GenBank/DDBJ databases">
        <authorList>
            <consortium name="Pathogen Informatics"/>
        </authorList>
    </citation>
    <scope>NUCLEOTIDE SEQUENCE [LARGE SCALE GENOMIC DNA]</scope>
    <source>
        <strain evidence="1 2">MHpl1</strain>
    </source>
</reference>
<dbReference type="AlphaFoldDB" id="A0A0N4X105"/>
<dbReference type="OrthoDB" id="5848676at2759"/>
<keyword evidence="2" id="KW-1185">Reference proteome</keyword>
<evidence type="ECO:0000313" key="2">
    <source>
        <dbReference type="Proteomes" id="UP000268014"/>
    </source>
</evidence>
<dbReference type="WBParaSite" id="HPLM_0001797601-mRNA-1">
    <property type="protein sequence ID" value="HPLM_0001797601-mRNA-1"/>
    <property type="gene ID" value="HPLM_0001797601"/>
</dbReference>